<name>A0ACB9C4D0_ARCLA</name>
<proteinExistence type="predicted"/>
<organism evidence="1 2">
    <name type="scientific">Arctium lappa</name>
    <name type="common">Greater burdock</name>
    <name type="synonym">Lappa major</name>
    <dbReference type="NCBI Taxonomy" id="4217"/>
    <lineage>
        <taxon>Eukaryota</taxon>
        <taxon>Viridiplantae</taxon>
        <taxon>Streptophyta</taxon>
        <taxon>Embryophyta</taxon>
        <taxon>Tracheophyta</taxon>
        <taxon>Spermatophyta</taxon>
        <taxon>Magnoliopsida</taxon>
        <taxon>eudicotyledons</taxon>
        <taxon>Gunneridae</taxon>
        <taxon>Pentapetalae</taxon>
        <taxon>asterids</taxon>
        <taxon>campanulids</taxon>
        <taxon>Asterales</taxon>
        <taxon>Asteraceae</taxon>
        <taxon>Carduoideae</taxon>
        <taxon>Cardueae</taxon>
        <taxon>Arctiinae</taxon>
        <taxon>Arctium</taxon>
    </lineage>
</organism>
<reference evidence="2" key="1">
    <citation type="journal article" date="2022" name="Mol. Ecol. Resour.">
        <title>The genomes of chicory, endive, great burdock and yacon provide insights into Asteraceae palaeo-polyploidization history and plant inulin production.</title>
        <authorList>
            <person name="Fan W."/>
            <person name="Wang S."/>
            <person name="Wang H."/>
            <person name="Wang A."/>
            <person name="Jiang F."/>
            <person name="Liu H."/>
            <person name="Zhao H."/>
            <person name="Xu D."/>
            <person name="Zhang Y."/>
        </authorList>
    </citation>
    <scope>NUCLEOTIDE SEQUENCE [LARGE SCALE GENOMIC DNA]</scope>
    <source>
        <strain evidence="2">cv. Niubang</strain>
    </source>
</reference>
<keyword evidence="2" id="KW-1185">Reference proteome</keyword>
<protein>
    <submittedName>
        <fullName evidence="1">Uncharacterized protein</fullName>
    </submittedName>
</protein>
<evidence type="ECO:0000313" key="2">
    <source>
        <dbReference type="Proteomes" id="UP001055879"/>
    </source>
</evidence>
<gene>
    <name evidence="1" type="ORF">L6452_17712</name>
</gene>
<comment type="caution">
    <text evidence="1">The sequence shown here is derived from an EMBL/GenBank/DDBJ whole genome shotgun (WGS) entry which is preliminary data.</text>
</comment>
<reference evidence="1 2" key="2">
    <citation type="journal article" date="2022" name="Mol. Ecol. Resour.">
        <title>The genomes of chicory, endive, great burdock and yacon provide insights into Asteraceae paleo-polyploidization history and plant inulin production.</title>
        <authorList>
            <person name="Fan W."/>
            <person name="Wang S."/>
            <person name="Wang H."/>
            <person name="Wang A."/>
            <person name="Jiang F."/>
            <person name="Liu H."/>
            <person name="Zhao H."/>
            <person name="Xu D."/>
            <person name="Zhang Y."/>
        </authorList>
    </citation>
    <scope>NUCLEOTIDE SEQUENCE [LARGE SCALE GENOMIC DNA]</scope>
    <source>
        <strain evidence="2">cv. Niubang</strain>
    </source>
</reference>
<accession>A0ACB9C4D0</accession>
<evidence type="ECO:0000313" key="1">
    <source>
        <dbReference type="EMBL" id="KAI3729065.1"/>
    </source>
</evidence>
<sequence>MAQNHRCKCRIVKTERLGFGMRTRFGIWKWNDIGNLAWEVTSEIKVFLGASTLDMEPAIEVASTMHGQCRNIKRCSPDLVRIHEDRNNGDAFRVEKRSFLKRIDVNMIPPTAAEAEEETGSKRRNNGAAGDNASSVDDGDGGTIYGKLRPTANIRQYKPNYAGSIEHFLPHVGVIVL</sequence>
<dbReference type="Proteomes" id="UP001055879">
    <property type="component" value="Linkage Group LG05"/>
</dbReference>
<dbReference type="EMBL" id="CM042051">
    <property type="protein sequence ID" value="KAI3729065.1"/>
    <property type="molecule type" value="Genomic_DNA"/>
</dbReference>